<feature type="compositionally biased region" description="Low complexity" evidence="2">
    <location>
        <begin position="522"/>
        <end position="532"/>
    </location>
</feature>
<keyword evidence="5" id="KW-1185">Reference proteome</keyword>
<dbReference type="Proteomes" id="UP000587472">
    <property type="component" value="Unassembled WGS sequence"/>
</dbReference>
<accession>A0A7K9XCP8</accession>
<feature type="compositionally biased region" description="Pro residues" evidence="2">
    <location>
        <begin position="45"/>
        <end position="54"/>
    </location>
</feature>
<feature type="region of interest" description="Disordered" evidence="2">
    <location>
        <begin position="507"/>
        <end position="532"/>
    </location>
</feature>
<feature type="compositionally biased region" description="Pro residues" evidence="2">
    <location>
        <begin position="97"/>
        <end position="111"/>
    </location>
</feature>
<feature type="non-terminal residue" evidence="4">
    <location>
        <position position="1"/>
    </location>
</feature>
<comment type="caution">
    <text evidence="4">The sequence shown here is derived from an EMBL/GenBank/DDBJ whole genome shotgun (WGS) entry which is preliminary data.</text>
</comment>
<evidence type="ECO:0000256" key="2">
    <source>
        <dbReference type="SAM" id="MobiDB-lite"/>
    </source>
</evidence>
<reference evidence="4 5" key="1">
    <citation type="submission" date="2019-09" db="EMBL/GenBank/DDBJ databases">
        <title>Bird 10,000 Genomes (B10K) Project - Family phase.</title>
        <authorList>
            <person name="Zhang G."/>
        </authorList>
    </citation>
    <scope>NUCLEOTIDE SEQUENCE [LARGE SCALE GENOMIC DNA]</scope>
    <source>
        <strain evidence="4">B10K-DU-001-60</strain>
        <tissue evidence="4">Muscle</tissue>
    </source>
</reference>
<feature type="region of interest" description="Disordered" evidence="2">
    <location>
        <begin position="38"/>
        <end position="147"/>
    </location>
</feature>
<evidence type="ECO:0000313" key="5">
    <source>
        <dbReference type="Proteomes" id="UP000587472"/>
    </source>
</evidence>
<dbReference type="PANTHER" id="PTHR16046">
    <property type="entry name" value="SMC5-SMC6 COMPLEX LOCALIZATION FACTOR 2"/>
    <property type="match status" value="1"/>
</dbReference>
<dbReference type="InterPro" id="IPR026161">
    <property type="entry name" value="FAM178"/>
</dbReference>
<feature type="non-terminal residue" evidence="4">
    <location>
        <position position="532"/>
    </location>
</feature>
<dbReference type="AlphaFoldDB" id="A0A7K9XCP8"/>
<protein>
    <submittedName>
        <fullName evidence="4">F178B protein</fullName>
    </submittedName>
</protein>
<dbReference type="InterPro" id="IPR044276">
    <property type="entry name" value="CANIN_dom"/>
</dbReference>
<feature type="domain" description="Coiled-coil SMC6 And NSE5 INteracting (CANIN)" evidence="3">
    <location>
        <begin position="198"/>
        <end position="483"/>
    </location>
</feature>
<proteinExistence type="inferred from homology"/>
<dbReference type="EMBL" id="VWZZ01003744">
    <property type="protein sequence ID" value="NXI95202.1"/>
    <property type="molecule type" value="Genomic_DNA"/>
</dbReference>
<evidence type="ECO:0000259" key="3">
    <source>
        <dbReference type="Pfam" id="PF14816"/>
    </source>
</evidence>
<evidence type="ECO:0000256" key="1">
    <source>
        <dbReference type="ARBA" id="ARBA00010311"/>
    </source>
</evidence>
<name>A0A7K9XCP8_9GRUI</name>
<sequence length="532" mass="56944">RRRVLRWFQIPLPSARVPRSVLFSYRFQAGLRRYRQLRARKRLPRPPPALPGPPAARGALGRHEGTAWSPPHRPHRPLTPQGGPWPSPRCPHRPQGGPWPPPRCPRSPPSVPKGSLATPVLSPQPTGAPSSPLAPRNGGRAPAPCGALAGRSLPESGCPGIRGVPWGHPTGCCGVTAQASPSPCSVAQAACPQLDPRANSLDSLVQEKREQSGAATRHAGPAWAHTDAASPCESPEEDVQLSEEQRDFLARFTVELKFIPTVHPGERVFCARLVPAPTLDTSGLEPQSALERFFLRDSPACQAAFVRSGALSLLYRCLPACPLPVLRWLFQLMTLCPDTTNASQALWEIWLSTTGEPWCPTVREISQAFARLGADLSPLCHRRLLPPELCPAAGSLDPSCPPRQASPDAASTLALVTQLGDICKFLALCVVPQPCHYADGARLSLVTLLSFLGLDRALRCQPLPELQHLLHCLLEGIRAWREQGPPPMPEPSCHGLAAEGAAGCRATRQGARRAAGGGPAPGAGTARRPATP</sequence>
<dbReference type="PANTHER" id="PTHR16046:SF11">
    <property type="entry name" value="PROTEIN FAM178B"/>
    <property type="match status" value="1"/>
</dbReference>
<gene>
    <name evidence="4" type="primary">Fam178b</name>
    <name evidence="4" type="ORF">PSOCRE_R01031</name>
</gene>
<evidence type="ECO:0000313" key="4">
    <source>
        <dbReference type="EMBL" id="NXI95202.1"/>
    </source>
</evidence>
<feature type="region of interest" description="Disordered" evidence="2">
    <location>
        <begin position="208"/>
        <end position="237"/>
    </location>
</feature>
<organism evidence="4 5">
    <name type="scientific">Psophia crepitans</name>
    <name type="common">common trumpeter</name>
    <dbReference type="NCBI Taxonomy" id="54359"/>
    <lineage>
        <taxon>Eukaryota</taxon>
        <taxon>Metazoa</taxon>
        <taxon>Chordata</taxon>
        <taxon>Craniata</taxon>
        <taxon>Vertebrata</taxon>
        <taxon>Euteleostomi</taxon>
        <taxon>Archelosauria</taxon>
        <taxon>Archosauria</taxon>
        <taxon>Dinosauria</taxon>
        <taxon>Saurischia</taxon>
        <taxon>Theropoda</taxon>
        <taxon>Coelurosauria</taxon>
        <taxon>Aves</taxon>
        <taxon>Neognathae</taxon>
        <taxon>Neoaves</taxon>
        <taxon>Gruiformes</taxon>
        <taxon>Psophiidae</taxon>
        <taxon>Psophia</taxon>
    </lineage>
</organism>
<comment type="similarity">
    <text evidence="1">Belongs to the FAM178 family.</text>
</comment>
<dbReference type="Pfam" id="PF14816">
    <property type="entry name" value="CANIN"/>
    <property type="match status" value="1"/>
</dbReference>